<comment type="caution">
    <text evidence="4">The sequence shown here is derived from an EMBL/GenBank/DDBJ whole genome shotgun (WGS) entry which is preliminary data.</text>
</comment>
<comment type="similarity">
    <text evidence="3">Belongs to the ZapB family.</text>
</comment>
<dbReference type="InterPro" id="IPR009252">
    <property type="entry name" value="Cell_div_ZapB"/>
</dbReference>
<dbReference type="GO" id="GO:0005737">
    <property type="term" value="C:cytoplasm"/>
    <property type="evidence" value="ECO:0007669"/>
    <property type="project" value="UniProtKB-SubCell"/>
</dbReference>
<dbReference type="SUPFAM" id="SSF161270">
    <property type="entry name" value="PspA lactotransferrin-binding region"/>
    <property type="match status" value="1"/>
</dbReference>
<evidence type="ECO:0000313" key="4">
    <source>
        <dbReference type="EMBL" id="MDP8187566.1"/>
    </source>
</evidence>
<comment type="subcellular location">
    <subcellularLocation>
        <location evidence="3">Cytoplasm</location>
    </subcellularLocation>
    <text evidence="3">Localizes to the septum at mid-cell, in a FtsZ-like pattern.</text>
</comment>
<sequence>MSVEILDQLEKKIRETVETIQLLQLEVEEFKGKNNELNSIKEKLTQENEALKAEQDKWQDRVRSLLGQIDNI</sequence>
<dbReference type="Proteomes" id="UP001230466">
    <property type="component" value="Unassembled WGS sequence"/>
</dbReference>
<keyword evidence="3" id="KW-0963">Cytoplasm</keyword>
<dbReference type="Pfam" id="PF06005">
    <property type="entry name" value="ZapB"/>
    <property type="match status" value="1"/>
</dbReference>
<keyword evidence="1 3" id="KW-0175">Coiled coil</keyword>
<gene>
    <name evidence="3" type="primary">zapB</name>
    <name evidence="4" type="ORF">QJU78_07265</name>
</gene>
<comment type="subunit">
    <text evidence="3">Homodimer. The ends of the coiled-coil dimer bind to each other, forming polymers. Interacts with FtsZ.</text>
</comment>
<dbReference type="AlphaFoldDB" id="A0AAW8CQK7"/>
<keyword evidence="3 4" id="KW-0132">Cell division</keyword>
<protein>
    <recommendedName>
        <fullName evidence="3">Cell division protein ZapB</fullName>
    </recommendedName>
</protein>
<organism evidence="4 5">
    <name type="scientific">Pasteurella atlantica</name>
    <dbReference type="NCBI Taxonomy" id="2827233"/>
    <lineage>
        <taxon>Bacteria</taxon>
        <taxon>Pseudomonadati</taxon>
        <taxon>Pseudomonadota</taxon>
        <taxon>Gammaproteobacteria</taxon>
        <taxon>Pasteurellales</taxon>
        <taxon>Pasteurellaceae</taxon>
        <taxon>Pasteurella</taxon>
    </lineage>
</organism>
<evidence type="ECO:0000256" key="2">
    <source>
        <dbReference type="ARBA" id="ARBA00023210"/>
    </source>
</evidence>
<dbReference type="HAMAP" id="MF_01196">
    <property type="entry name" value="ZapB"/>
    <property type="match status" value="1"/>
</dbReference>
<evidence type="ECO:0000256" key="1">
    <source>
        <dbReference type="ARBA" id="ARBA00023054"/>
    </source>
</evidence>
<name>A0AAW8CQK7_9PAST</name>
<dbReference type="Gene3D" id="1.20.5.340">
    <property type="match status" value="1"/>
</dbReference>
<keyword evidence="3" id="KW-0131">Cell cycle</keyword>
<dbReference type="EMBL" id="JASAYJ010000014">
    <property type="protein sequence ID" value="MDP8187566.1"/>
    <property type="molecule type" value="Genomic_DNA"/>
</dbReference>
<comment type="function">
    <text evidence="3">Non-essential, abundant cell division factor that is required for proper Z-ring formation. It is recruited early to the divisome by direct interaction with FtsZ, stimulating Z-ring assembly and thereby promoting cell division earlier in the cell cycle. Its recruitment to the Z-ring requires functional FtsA or ZipA.</text>
</comment>
<proteinExistence type="inferred from homology"/>
<keyword evidence="2 3" id="KW-0717">Septation</keyword>
<evidence type="ECO:0000313" key="5">
    <source>
        <dbReference type="Proteomes" id="UP001230466"/>
    </source>
</evidence>
<feature type="coiled-coil region" evidence="3">
    <location>
        <begin position="6"/>
        <end position="68"/>
    </location>
</feature>
<evidence type="ECO:0000256" key="3">
    <source>
        <dbReference type="HAMAP-Rule" id="MF_01196"/>
    </source>
</evidence>
<reference evidence="4" key="1">
    <citation type="journal article" date="2023" name="Front. Microbiol.">
        <title>Phylogeography and host specificity of Pasteurellaceae pathogenic to sea-farmed fish in the north-east Atlantic.</title>
        <authorList>
            <person name="Gulla S."/>
            <person name="Colquhoun D.J."/>
            <person name="Olsen A.B."/>
            <person name="Spilsberg B."/>
            <person name="Lagesen K."/>
            <person name="Aakesson C.P."/>
            <person name="Strom S."/>
            <person name="Manji F."/>
            <person name="Birkbeck T.H."/>
            <person name="Nilsen H.K."/>
        </authorList>
    </citation>
    <scope>NUCLEOTIDE SEQUENCE</scope>
    <source>
        <strain evidence="4">VIB1234</strain>
    </source>
</reference>
<dbReference type="GO" id="GO:0000917">
    <property type="term" value="P:division septum assembly"/>
    <property type="evidence" value="ECO:0007669"/>
    <property type="project" value="UniProtKB-KW"/>
</dbReference>
<accession>A0AAW8CQK7</accession>
<dbReference type="RefSeq" id="WP_211598405.1">
    <property type="nucleotide sequence ID" value="NZ_JAGRQI010000014.1"/>
</dbReference>
<dbReference type="GO" id="GO:0043093">
    <property type="term" value="P:FtsZ-dependent cytokinesis"/>
    <property type="evidence" value="ECO:0007669"/>
    <property type="project" value="UniProtKB-UniRule"/>
</dbReference>